<evidence type="ECO:0000313" key="1">
    <source>
        <dbReference type="EMBL" id="MFC4554900.1"/>
    </source>
</evidence>
<dbReference type="InterPro" id="IPR025355">
    <property type="entry name" value="DUF4259"/>
</dbReference>
<proteinExistence type="predicted"/>
<evidence type="ECO:0000313" key="2">
    <source>
        <dbReference type="Proteomes" id="UP001595955"/>
    </source>
</evidence>
<dbReference type="EMBL" id="JBHSGF010000004">
    <property type="protein sequence ID" value="MFC4554900.1"/>
    <property type="molecule type" value="Genomic_DNA"/>
</dbReference>
<organism evidence="1 2">
    <name type="scientific">Georgenia faecalis</name>
    <dbReference type="NCBI Taxonomy" id="2483799"/>
    <lineage>
        <taxon>Bacteria</taxon>
        <taxon>Bacillati</taxon>
        <taxon>Actinomycetota</taxon>
        <taxon>Actinomycetes</taxon>
        <taxon>Micrococcales</taxon>
        <taxon>Bogoriellaceae</taxon>
        <taxon>Georgenia</taxon>
    </lineage>
</organism>
<dbReference type="Pfam" id="PF14078">
    <property type="entry name" value="DUF4259"/>
    <property type="match status" value="1"/>
</dbReference>
<accession>A0ABV9D8D3</accession>
<comment type="caution">
    <text evidence="1">The sequence shown here is derived from an EMBL/GenBank/DDBJ whole genome shotgun (WGS) entry which is preliminary data.</text>
</comment>
<dbReference type="Proteomes" id="UP001595955">
    <property type="component" value="Unassembled WGS sequence"/>
</dbReference>
<protein>
    <submittedName>
        <fullName evidence="1">DUF4259 domain-containing protein</fullName>
    </submittedName>
</protein>
<sequence length="141" mass="14140">MGTWGTGPFDNDNAADWAGDVADADAAARPAMIRDALAAVAHAEGYVNSEEAEIALAAGALVAAAQSNGPQLGSYGPSATALEGVVLDDGVRALAVLAVTRVLGASSEWRELWEEAGELGAAREALVPLLSRLGAPADGVS</sequence>
<name>A0ABV9D8D3_9MICO</name>
<gene>
    <name evidence="1" type="ORF">ACFO3F_06550</name>
</gene>
<dbReference type="RefSeq" id="WP_122823917.1">
    <property type="nucleotide sequence ID" value="NZ_CP033325.1"/>
</dbReference>
<reference evidence="2" key="1">
    <citation type="journal article" date="2019" name="Int. J. Syst. Evol. Microbiol.">
        <title>The Global Catalogue of Microorganisms (GCM) 10K type strain sequencing project: providing services to taxonomists for standard genome sequencing and annotation.</title>
        <authorList>
            <consortium name="The Broad Institute Genomics Platform"/>
            <consortium name="The Broad Institute Genome Sequencing Center for Infectious Disease"/>
            <person name="Wu L."/>
            <person name="Ma J."/>
        </authorList>
    </citation>
    <scope>NUCLEOTIDE SEQUENCE [LARGE SCALE GENOMIC DNA]</scope>
    <source>
        <strain evidence="2">JCM 3369</strain>
    </source>
</reference>
<keyword evidence="2" id="KW-1185">Reference proteome</keyword>